<protein>
    <submittedName>
        <fullName evidence="2">Protein containing Glycosyl transferase, family 2 domain protein</fullName>
        <ecNumber evidence="2">2.-.-.-</ecNumber>
    </submittedName>
</protein>
<evidence type="ECO:0000259" key="1">
    <source>
        <dbReference type="Pfam" id="PF00535"/>
    </source>
</evidence>
<proteinExistence type="predicted"/>
<dbReference type="SUPFAM" id="SSF53448">
    <property type="entry name" value="Nucleotide-diphospho-sugar transferases"/>
    <property type="match status" value="1"/>
</dbReference>
<feature type="domain" description="Glycosyltransferase 2-like" evidence="1">
    <location>
        <begin position="9"/>
        <end position="47"/>
    </location>
</feature>
<dbReference type="EMBL" id="AJWY01011186">
    <property type="protein sequence ID" value="EKC53448.1"/>
    <property type="molecule type" value="Genomic_DNA"/>
</dbReference>
<comment type="caution">
    <text evidence="2">The sequence shown here is derived from an EMBL/GenBank/DDBJ whole genome shotgun (WGS) entry which is preliminary data.</text>
</comment>
<reference evidence="2" key="1">
    <citation type="journal article" date="2013" name="Environ. Microbiol.">
        <title>Microbiota from the distal guts of lean and obese adolescents exhibit partial functional redundancy besides clear differences in community structure.</title>
        <authorList>
            <person name="Ferrer M."/>
            <person name="Ruiz A."/>
            <person name="Lanza F."/>
            <person name="Haange S.B."/>
            <person name="Oberbach A."/>
            <person name="Till H."/>
            <person name="Bargiela R."/>
            <person name="Campoy C."/>
            <person name="Segura M.T."/>
            <person name="Richter M."/>
            <person name="von Bergen M."/>
            <person name="Seifert J."/>
            <person name="Suarez A."/>
        </authorList>
    </citation>
    <scope>NUCLEOTIDE SEQUENCE</scope>
</reference>
<keyword evidence="2" id="KW-0808">Transferase</keyword>
<dbReference type="InterPro" id="IPR029044">
    <property type="entry name" value="Nucleotide-diphossugar_trans"/>
</dbReference>
<sequence>MNHPAKILVIIPCYNEEANIVSTVERLRATCPQVDFLIINDCSTDRS</sequence>
<dbReference type="GO" id="GO:0016740">
    <property type="term" value="F:transferase activity"/>
    <property type="evidence" value="ECO:0007669"/>
    <property type="project" value="UniProtKB-KW"/>
</dbReference>
<evidence type="ECO:0000313" key="2">
    <source>
        <dbReference type="EMBL" id="EKC53448.1"/>
    </source>
</evidence>
<organism evidence="2">
    <name type="scientific">human gut metagenome</name>
    <dbReference type="NCBI Taxonomy" id="408170"/>
    <lineage>
        <taxon>unclassified sequences</taxon>
        <taxon>metagenomes</taxon>
        <taxon>organismal metagenomes</taxon>
    </lineage>
</organism>
<dbReference type="InterPro" id="IPR001173">
    <property type="entry name" value="Glyco_trans_2-like"/>
</dbReference>
<gene>
    <name evidence="2" type="ORF">LEA_16366</name>
</gene>
<feature type="non-terminal residue" evidence="2">
    <location>
        <position position="47"/>
    </location>
</feature>
<accession>K1S7I0</accession>
<dbReference type="Pfam" id="PF00535">
    <property type="entry name" value="Glycos_transf_2"/>
    <property type="match status" value="1"/>
</dbReference>
<dbReference type="EC" id="2.-.-.-" evidence="2"/>
<dbReference type="AlphaFoldDB" id="K1S7I0"/>
<name>K1S7I0_9ZZZZ</name>
<dbReference type="Gene3D" id="3.90.550.10">
    <property type="entry name" value="Spore Coat Polysaccharide Biosynthesis Protein SpsA, Chain A"/>
    <property type="match status" value="1"/>
</dbReference>